<dbReference type="Proteomes" id="UP001500466">
    <property type="component" value="Unassembled WGS sequence"/>
</dbReference>
<dbReference type="EMBL" id="BAABHS010000010">
    <property type="protein sequence ID" value="GAA4965390.1"/>
    <property type="molecule type" value="Genomic_DNA"/>
</dbReference>
<feature type="signal peptide" evidence="2">
    <location>
        <begin position="1"/>
        <end position="25"/>
    </location>
</feature>
<evidence type="ECO:0000256" key="2">
    <source>
        <dbReference type="SAM" id="SignalP"/>
    </source>
</evidence>
<proteinExistence type="predicted"/>
<keyword evidence="4" id="KW-1185">Reference proteome</keyword>
<name>A0ABP9HAB9_9ACTN</name>
<keyword evidence="2" id="KW-0732">Signal</keyword>
<sequence length="189" mass="18486">MRPHVLRRPVVALAAGAALVLGATACSSDDKKSDDSKAAASTPAAQPSAPAATSASAAGSDTPSTAATGGTGKPAGGATPSAKPAQTGTPAGSGTERTLEGAVKYLAPGKYTIDDQEFLLAADTKVTGGGAMCPGPGGMSSKDAKGYGNVPCTGDKFEATAKDAVQYAFIVKVTLDKNGIANTITEKIG</sequence>
<dbReference type="PROSITE" id="PS51257">
    <property type="entry name" value="PROKAR_LIPOPROTEIN"/>
    <property type="match status" value="1"/>
</dbReference>
<organism evidence="3 4">
    <name type="scientific">Yinghuangia aomiensis</name>
    <dbReference type="NCBI Taxonomy" id="676205"/>
    <lineage>
        <taxon>Bacteria</taxon>
        <taxon>Bacillati</taxon>
        <taxon>Actinomycetota</taxon>
        <taxon>Actinomycetes</taxon>
        <taxon>Kitasatosporales</taxon>
        <taxon>Streptomycetaceae</taxon>
        <taxon>Yinghuangia</taxon>
    </lineage>
</organism>
<feature type="chain" id="PRO_5045353268" description="Lipoprotein" evidence="2">
    <location>
        <begin position="26"/>
        <end position="189"/>
    </location>
</feature>
<evidence type="ECO:0000313" key="3">
    <source>
        <dbReference type="EMBL" id="GAA4965390.1"/>
    </source>
</evidence>
<evidence type="ECO:0008006" key="5">
    <source>
        <dbReference type="Google" id="ProtNLM"/>
    </source>
</evidence>
<gene>
    <name evidence="3" type="ORF">GCM10023205_32170</name>
</gene>
<evidence type="ECO:0000256" key="1">
    <source>
        <dbReference type="SAM" id="MobiDB-lite"/>
    </source>
</evidence>
<reference evidence="4" key="1">
    <citation type="journal article" date="2019" name="Int. J. Syst. Evol. Microbiol.">
        <title>The Global Catalogue of Microorganisms (GCM) 10K type strain sequencing project: providing services to taxonomists for standard genome sequencing and annotation.</title>
        <authorList>
            <consortium name="The Broad Institute Genomics Platform"/>
            <consortium name="The Broad Institute Genome Sequencing Center for Infectious Disease"/>
            <person name="Wu L."/>
            <person name="Ma J."/>
        </authorList>
    </citation>
    <scope>NUCLEOTIDE SEQUENCE [LARGE SCALE GENOMIC DNA]</scope>
    <source>
        <strain evidence="4">JCM 17986</strain>
    </source>
</reference>
<evidence type="ECO:0000313" key="4">
    <source>
        <dbReference type="Proteomes" id="UP001500466"/>
    </source>
</evidence>
<protein>
    <recommendedName>
        <fullName evidence="5">Lipoprotein</fullName>
    </recommendedName>
</protein>
<feature type="region of interest" description="Disordered" evidence="1">
    <location>
        <begin position="25"/>
        <end position="97"/>
    </location>
</feature>
<dbReference type="RefSeq" id="WP_345676156.1">
    <property type="nucleotide sequence ID" value="NZ_BAABHS010000010.1"/>
</dbReference>
<accession>A0ABP9HAB9</accession>
<feature type="compositionally biased region" description="Basic and acidic residues" evidence="1">
    <location>
        <begin position="28"/>
        <end position="37"/>
    </location>
</feature>
<feature type="compositionally biased region" description="Low complexity" evidence="1">
    <location>
        <begin position="76"/>
        <end position="85"/>
    </location>
</feature>
<feature type="compositionally biased region" description="Polar residues" evidence="1">
    <location>
        <begin position="86"/>
        <end position="96"/>
    </location>
</feature>
<comment type="caution">
    <text evidence="3">The sequence shown here is derived from an EMBL/GenBank/DDBJ whole genome shotgun (WGS) entry which is preliminary data.</text>
</comment>
<feature type="compositionally biased region" description="Low complexity" evidence="1">
    <location>
        <begin position="38"/>
        <end position="68"/>
    </location>
</feature>